<keyword evidence="12" id="KW-1185">Reference proteome</keyword>
<evidence type="ECO:0000256" key="9">
    <source>
        <dbReference type="PIRSR" id="PIRSR600760-2"/>
    </source>
</evidence>
<dbReference type="Pfam" id="PF00459">
    <property type="entry name" value="Inositol_P"/>
    <property type="match status" value="1"/>
</dbReference>
<dbReference type="PROSITE" id="PS00630">
    <property type="entry name" value="IMP_2"/>
    <property type="match status" value="1"/>
</dbReference>
<dbReference type="GO" id="GO:0046872">
    <property type="term" value="F:metal ion binding"/>
    <property type="evidence" value="ECO:0007669"/>
    <property type="project" value="UniProtKB-KW"/>
</dbReference>
<dbReference type="InterPro" id="IPR020583">
    <property type="entry name" value="Inositol_monoP_metal-BS"/>
</dbReference>
<dbReference type="OrthoDB" id="9785695at2"/>
<feature type="binding site" evidence="9">
    <location>
        <position position="86"/>
    </location>
    <ligand>
        <name>Mg(2+)</name>
        <dbReference type="ChEBI" id="CHEBI:18420"/>
        <label>1</label>
        <note>catalytic</note>
    </ligand>
</feature>
<dbReference type="GO" id="GO:0006020">
    <property type="term" value="P:inositol metabolic process"/>
    <property type="evidence" value="ECO:0007669"/>
    <property type="project" value="TreeGrafter"/>
</dbReference>
<organism evidence="11 12">
    <name type="scientific">Idiomarina tyrosinivorans</name>
    <dbReference type="NCBI Taxonomy" id="1445662"/>
    <lineage>
        <taxon>Bacteria</taxon>
        <taxon>Pseudomonadati</taxon>
        <taxon>Pseudomonadota</taxon>
        <taxon>Gammaproteobacteria</taxon>
        <taxon>Alteromonadales</taxon>
        <taxon>Idiomarinaceae</taxon>
        <taxon>Idiomarina</taxon>
    </lineage>
</organism>
<protein>
    <recommendedName>
        <fullName evidence="10">Inositol-1-monophosphatase</fullName>
        <ecNumber evidence="10">3.1.3.25</ecNumber>
    </recommendedName>
</protein>
<dbReference type="GO" id="GO:0031564">
    <property type="term" value="P:transcription antitermination"/>
    <property type="evidence" value="ECO:0007669"/>
    <property type="project" value="UniProtKB-KW"/>
</dbReference>
<evidence type="ECO:0000256" key="10">
    <source>
        <dbReference type="RuleBase" id="RU364068"/>
    </source>
</evidence>
<evidence type="ECO:0000256" key="3">
    <source>
        <dbReference type="ARBA" id="ARBA00009759"/>
    </source>
</evidence>
<accession>A0A432ZR14</accession>
<dbReference type="FunFam" id="3.40.190.80:FF:000002">
    <property type="entry name" value="Inositol-1-monophosphatase"/>
    <property type="match status" value="1"/>
</dbReference>
<keyword evidence="7 9" id="KW-0460">Magnesium</keyword>
<feature type="binding site" evidence="9">
    <location>
        <position position="212"/>
    </location>
    <ligand>
        <name>Mg(2+)</name>
        <dbReference type="ChEBI" id="CHEBI:18420"/>
        <label>1</label>
        <note>catalytic</note>
    </ligand>
</feature>
<dbReference type="GO" id="GO:0007165">
    <property type="term" value="P:signal transduction"/>
    <property type="evidence" value="ECO:0007669"/>
    <property type="project" value="TreeGrafter"/>
</dbReference>
<comment type="caution">
    <text evidence="11">The sequence shown here is derived from an EMBL/GenBank/DDBJ whole genome shotgun (WGS) entry which is preliminary data.</text>
</comment>
<gene>
    <name evidence="11" type="ORF">CWI84_06745</name>
</gene>
<evidence type="ECO:0000256" key="7">
    <source>
        <dbReference type="ARBA" id="ARBA00022842"/>
    </source>
</evidence>
<keyword evidence="5 10" id="KW-0378">Hydrolase</keyword>
<dbReference type="RefSeq" id="WP_126841820.1">
    <property type="nucleotide sequence ID" value="NZ_PIQH01000005.1"/>
</dbReference>
<dbReference type="GO" id="GO:0046854">
    <property type="term" value="P:phosphatidylinositol phosphate biosynthetic process"/>
    <property type="evidence" value="ECO:0007669"/>
    <property type="project" value="InterPro"/>
</dbReference>
<sequence length="266" mass="29251">MHPMLNIAVRASRAAGKILMKQFDQAQPLEIQAKGPNDWVSEADRAAEKAIVDTIKKSFPNHSIVAEESGVQEGSEKEYQWVIDPLDGTTNFLRGIPHFCISIALLHKGSVQQAVVYDPIREELFTASRGAGAQLNGRRLRLSAKTELKGSILATGFPFRMKHRLEEYQAMFNGLFEHCADMRRAGAAALDLAYVAAGRYDGYWEMGLKPWDLAAGELIVREAGGIVTDFSGGHGYMDSGHIVAGAPKVMKQMLSTIRPHLPKNMS</sequence>
<keyword evidence="4 9" id="KW-0479">Metal-binding</keyword>
<evidence type="ECO:0000256" key="6">
    <source>
        <dbReference type="ARBA" id="ARBA00022814"/>
    </source>
</evidence>
<keyword evidence="6" id="KW-0805">Transcription regulation</keyword>
<evidence type="ECO:0000256" key="2">
    <source>
        <dbReference type="ARBA" id="ARBA00001946"/>
    </source>
</evidence>
<name>A0A432ZR14_9GAMM</name>
<keyword evidence="6" id="KW-0889">Transcription antitermination</keyword>
<comment type="catalytic activity">
    <reaction evidence="1 10">
        <text>a myo-inositol phosphate + H2O = myo-inositol + phosphate</text>
        <dbReference type="Rhea" id="RHEA:24056"/>
        <dbReference type="ChEBI" id="CHEBI:15377"/>
        <dbReference type="ChEBI" id="CHEBI:17268"/>
        <dbReference type="ChEBI" id="CHEBI:43474"/>
        <dbReference type="ChEBI" id="CHEBI:84139"/>
        <dbReference type="EC" id="3.1.3.25"/>
    </reaction>
</comment>
<comment type="cofactor">
    <cofactor evidence="2 9 10">
        <name>Mg(2+)</name>
        <dbReference type="ChEBI" id="CHEBI:18420"/>
    </cofactor>
</comment>
<reference evidence="11 12" key="1">
    <citation type="journal article" date="2011" name="Front. Microbiol.">
        <title>Genomic signatures of strain selection and enhancement in Bacillus atrophaeus var. globigii, a historical biowarfare simulant.</title>
        <authorList>
            <person name="Gibbons H.S."/>
            <person name="Broomall S.M."/>
            <person name="McNew L.A."/>
            <person name="Daligault H."/>
            <person name="Chapman C."/>
            <person name="Bruce D."/>
            <person name="Karavis M."/>
            <person name="Krepps M."/>
            <person name="McGregor P.A."/>
            <person name="Hong C."/>
            <person name="Park K.H."/>
            <person name="Akmal A."/>
            <person name="Feldman A."/>
            <person name="Lin J.S."/>
            <person name="Chang W.E."/>
            <person name="Higgs B.W."/>
            <person name="Demirev P."/>
            <person name="Lindquist J."/>
            <person name="Liem A."/>
            <person name="Fochler E."/>
            <person name="Read T.D."/>
            <person name="Tapia R."/>
            <person name="Johnson S."/>
            <person name="Bishop-Lilly K.A."/>
            <person name="Detter C."/>
            <person name="Han C."/>
            <person name="Sozhamannan S."/>
            <person name="Rosenzweig C.N."/>
            <person name="Skowronski E.W."/>
        </authorList>
    </citation>
    <scope>NUCLEOTIDE SEQUENCE [LARGE SCALE GENOMIC DNA]</scope>
    <source>
        <strain evidence="11 12">CC-PW-9</strain>
    </source>
</reference>
<dbReference type="PRINTS" id="PR01959">
    <property type="entry name" value="SBIMPHPHTASE"/>
</dbReference>
<proteinExistence type="inferred from homology"/>
<keyword evidence="6" id="KW-0804">Transcription</keyword>
<feature type="binding site" evidence="9">
    <location>
        <position position="84"/>
    </location>
    <ligand>
        <name>Mg(2+)</name>
        <dbReference type="ChEBI" id="CHEBI:18420"/>
        <label>1</label>
        <note>catalytic</note>
    </ligand>
</feature>
<dbReference type="InterPro" id="IPR022337">
    <property type="entry name" value="Inositol_monophosphatase_SuhB"/>
</dbReference>
<dbReference type="EC" id="3.1.3.25" evidence="10"/>
<dbReference type="PANTHER" id="PTHR20854:SF4">
    <property type="entry name" value="INOSITOL-1-MONOPHOSPHATASE-RELATED"/>
    <property type="match status" value="1"/>
</dbReference>
<dbReference type="SUPFAM" id="SSF56655">
    <property type="entry name" value="Carbohydrate phosphatase"/>
    <property type="match status" value="1"/>
</dbReference>
<feature type="binding site" evidence="9">
    <location>
        <position position="87"/>
    </location>
    <ligand>
        <name>Mg(2+)</name>
        <dbReference type="ChEBI" id="CHEBI:18420"/>
        <label>1</label>
        <note>catalytic</note>
    </ligand>
</feature>
<comment type="similarity">
    <text evidence="3 10">Belongs to the inositol monophosphatase superfamily.</text>
</comment>
<dbReference type="FunFam" id="3.30.540.10:FF:000003">
    <property type="entry name" value="Inositol-1-monophosphatase"/>
    <property type="match status" value="1"/>
</dbReference>
<dbReference type="InterPro" id="IPR033942">
    <property type="entry name" value="IMPase"/>
</dbReference>
<dbReference type="AlphaFoldDB" id="A0A432ZR14"/>
<comment type="function">
    <text evidence="8">Part of the processive rRNA transcription and antitermination complex (rrnTAC). The complex forms an RNA-chaperone ring around the RNA exit tunnel of RNA polymerase (RNAP). It supports rapid transcription and antitermination of rRNA operons, cotranscriptional rRNA folding, and annealing of distal rRNA regions to allow correct ribosome biogenesis. This subunit may play a central role in organizing the structure.</text>
</comment>
<feature type="binding site" evidence="9">
    <location>
        <position position="67"/>
    </location>
    <ligand>
        <name>Mg(2+)</name>
        <dbReference type="ChEBI" id="CHEBI:18420"/>
        <label>1</label>
        <note>catalytic</note>
    </ligand>
</feature>
<dbReference type="GO" id="GO:0008934">
    <property type="term" value="F:inositol monophosphate 1-phosphatase activity"/>
    <property type="evidence" value="ECO:0007669"/>
    <property type="project" value="InterPro"/>
</dbReference>
<dbReference type="NCBIfam" id="NF008027">
    <property type="entry name" value="PRK10757.1"/>
    <property type="match status" value="1"/>
</dbReference>
<dbReference type="Proteomes" id="UP000287996">
    <property type="component" value="Unassembled WGS sequence"/>
</dbReference>
<dbReference type="InterPro" id="IPR020550">
    <property type="entry name" value="Inositol_monophosphatase_CS"/>
</dbReference>
<evidence type="ECO:0000313" key="12">
    <source>
        <dbReference type="Proteomes" id="UP000287996"/>
    </source>
</evidence>
<dbReference type="EMBL" id="PIQH01000005">
    <property type="protein sequence ID" value="RUO80323.1"/>
    <property type="molecule type" value="Genomic_DNA"/>
</dbReference>
<evidence type="ECO:0000256" key="1">
    <source>
        <dbReference type="ARBA" id="ARBA00001033"/>
    </source>
</evidence>
<dbReference type="Gene3D" id="3.30.540.10">
    <property type="entry name" value="Fructose-1,6-Bisphosphatase, subunit A, domain 1"/>
    <property type="match status" value="1"/>
</dbReference>
<dbReference type="InterPro" id="IPR000760">
    <property type="entry name" value="Inositol_monophosphatase-like"/>
</dbReference>
<dbReference type="PRINTS" id="PR00377">
    <property type="entry name" value="IMPHPHTASES"/>
</dbReference>
<dbReference type="CDD" id="cd01639">
    <property type="entry name" value="IMPase"/>
    <property type="match status" value="1"/>
</dbReference>
<dbReference type="PANTHER" id="PTHR20854">
    <property type="entry name" value="INOSITOL MONOPHOSPHATASE"/>
    <property type="match status" value="1"/>
</dbReference>
<dbReference type="PROSITE" id="PS00629">
    <property type="entry name" value="IMP_1"/>
    <property type="match status" value="1"/>
</dbReference>
<dbReference type="Gene3D" id="3.40.190.80">
    <property type="match status" value="1"/>
</dbReference>
<evidence type="ECO:0000256" key="8">
    <source>
        <dbReference type="ARBA" id="ARBA00058693"/>
    </source>
</evidence>
<evidence type="ECO:0000313" key="11">
    <source>
        <dbReference type="EMBL" id="RUO80323.1"/>
    </source>
</evidence>
<evidence type="ECO:0000256" key="4">
    <source>
        <dbReference type="ARBA" id="ARBA00022723"/>
    </source>
</evidence>
<evidence type="ECO:0000256" key="5">
    <source>
        <dbReference type="ARBA" id="ARBA00022801"/>
    </source>
</evidence>